<comment type="caution">
    <text evidence="3">The sequence shown here is derived from an EMBL/GenBank/DDBJ whole genome shotgun (WGS) entry which is preliminary data.</text>
</comment>
<dbReference type="InterPro" id="IPR010657">
    <property type="entry name" value="ImpA_N"/>
</dbReference>
<feature type="region of interest" description="Disordered" evidence="1">
    <location>
        <begin position="189"/>
        <end position="214"/>
    </location>
</feature>
<evidence type="ECO:0000313" key="4">
    <source>
        <dbReference type="Proteomes" id="UP001516472"/>
    </source>
</evidence>
<dbReference type="NCBIfam" id="TIGR03362">
    <property type="entry name" value="VI_chp_7"/>
    <property type="match status" value="1"/>
</dbReference>
<dbReference type="Pfam" id="PF16989">
    <property type="entry name" value="T6SS_VasJ"/>
    <property type="match status" value="1"/>
</dbReference>
<reference evidence="3 4" key="1">
    <citation type="submission" date="2020-02" db="EMBL/GenBank/DDBJ databases">
        <authorList>
            <person name="Babadi Z.K."/>
            <person name="Risdian C."/>
            <person name="Ebrahimipour G.H."/>
            <person name="Wink J."/>
        </authorList>
    </citation>
    <scope>NUCLEOTIDE SEQUENCE [LARGE SCALE GENOMIC DNA]</scope>
    <source>
        <strain evidence="3 4">ZKHCc1 1396</strain>
    </source>
</reference>
<sequence length="564" mass="60262">MSASTELLRARTRPWLEPISQDKPSGVQAKHDPAYEAVSTEVAKLESPASDAVDWAGVVRGSGQLLQHTTKDLWLASYLAYGMYMTEGLSGALTGMVVLAEVTDQYWPTLFPDAKRLRGRANAVTWFVERMGRVLPSVKVTPADADLLGQLSEAAARLAELSRARFEGQGPAFGPLLEGVMRLRASLQTPEPAQAPAAPAQPAAAQPPATVAQAPASLSLPTPSAELTSPEAATDFLRNVGGSLVSAAGLVRRANTADPLAYRMLRTGLWLHLSQPPAPGANARTSLPPFPPALRERLERMATHARWAELLEEAESALVQHRFALELQRQVANALAGLGPTHAGAREALVLELAALLRRMPGVMELVASDGTPLTDAATKQWLQTEVLSRVVPAPGSGVSAPPAQRVFIPPLQSETPPAPGAVAGLEEEARVLFEAGKPEEALQRLQTAVNAATTGRARFVARLSLARMCANSGNLLLARTLYGWLDEECSARQLDAWEPTLAAACLEGFLTCALAQTNFTGRLEMDSQLRYRRLAQLDAPAALRVRVERLEATAESPPDTTAS</sequence>
<dbReference type="RefSeq" id="WP_193348382.1">
    <property type="nucleotide sequence ID" value="NZ_JAAIYO010000003.1"/>
</dbReference>
<organism evidence="3 4">
    <name type="scientific">Corallococcus soli</name>
    <dbReference type="NCBI Taxonomy" id="2710757"/>
    <lineage>
        <taxon>Bacteria</taxon>
        <taxon>Pseudomonadati</taxon>
        <taxon>Myxococcota</taxon>
        <taxon>Myxococcia</taxon>
        <taxon>Myxococcales</taxon>
        <taxon>Cystobacterineae</taxon>
        <taxon>Myxococcaceae</taxon>
        <taxon>Corallococcus</taxon>
    </lineage>
</organism>
<feature type="domain" description="ImpA N-terminal" evidence="2">
    <location>
        <begin position="16"/>
        <end position="128"/>
    </location>
</feature>
<dbReference type="EMBL" id="JAAIYO010000003">
    <property type="protein sequence ID" value="MBE4748965.1"/>
    <property type="molecule type" value="Genomic_DNA"/>
</dbReference>
<dbReference type="InterPro" id="IPR017739">
    <property type="entry name" value="T6SS-assoc_VCA0119"/>
</dbReference>
<gene>
    <name evidence="3" type="primary">tssA</name>
    <name evidence="3" type="ORF">G4177_12415</name>
</gene>
<protein>
    <submittedName>
        <fullName evidence="3">Type VI secretion system protein TssA</fullName>
    </submittedName>
</protein>
<name>A0ABR9PM59_9BACT</name>
<proteinExistence type="predicted"/>
<evidence type="ECO:0000313" key="3">
    <source>
        <dbReference type="EMBL" id="MBE4748965.1"/>
    </source>
</evidence>
<accession>A0ABR9PM59</accession>
<evidence type="ECO:0000259" key="2">
    <source>
        <dbReference type="Pfam" id="PF06812"/>
    </source>
</evidence>
<dbReference type="Proteomes" id="UP001516472">
    <property type="component" value="Unassembled WGS sequence"/>
</dbReference>
<dbReference type="PANTHER" id="PTHR37024:SF3">
    <property type="entry name" value="TYPE VI SECRETION SYSTEM PROTEIN TSSA"/>
    <property type="match status" value="1"/>
</dbReference>
<keyword evidence="4" id="KW-1185">Reference proteome</keyword>
<dbReference type="Pfam" id="PF06812">
    <property type="entry name" value="ImpA_N"/>
    <property type="match status" value="1"/>
</dbReference>
<dbReference type="PANTHER" id="PTHR37024">
    <property type="entry name" value="TYPE VI SECRETION SYSTEM DUF2094 AND IMPA-RELATED DOMAIN PROTEIN"/>
    <property type="match status" value="1"/>
</dbReference>
<evidence type="ECO:0000256" key="1">
    <source>
        <dbReference type="SAM" id="MobiDB-lite"/>
    </source>
</evidence>